<organism evidence="1">
    <name type="scientific">mine drainage metagenome</name>
    <dbReference type="NCBI Taxonomy" id="410659"/>
    <lineage>
        <taxon>unclassified sequences</taxon>
        <taxon>metagenomes</taxon>
        <taxon>ecological metagenomes</taxon>
    </lineage>
</organism>
<gene>
    <name evidence="1" type="ORF">CARN3_1491</name>
</gene>
<comment type="caution">
    <text evidence="1">The sequence shown here is derived from an EMBL/GenBank/DDBJ whole genome shotgun (WGS) entry which is preliminary data.</text>
</comment>
<evidence type="ECO:0000313" key="1">
    <source>
        <dbReference type="EMBL" id="CBI00482.1"/>
    </source>
</evidence>
<dbReference type="EMBL" id="CABN01000143">
    <property type="protein sequence ID" value="CBI00482.1"/>
    <property type="molecule type" value="Genomic_DNA"/>
</dbReference>
<dbReference type="AlphaFoldDB" id="E6PZX3"/>
<sequence length="252" mass="26180">MAICAAICGLSYLRAIASSPLRRVVSSSTLRIPAAARAEAWALLAATSCASSRQSKEMERCHSSNSVLSGSRNRPDHIFADCCSLNIAWWNLALIFFVWAVQFGHFAAFAEGEQASGGVGEQLVAGVGDVEIAHGELADAIAWGEGGFRLFHAEALGMEGKVGRLCVQDGVVVAAAQLEGDFASDGLCDPALGGFAKHDGLGVEPATLVEEAAKLASVFAVLLDGVFIVNASDEALVGDEEQRKAGCLVDAA</sequence>
<reference evidence="1" key="1">
    <citation type="submission" date="2009-10" db="EMBL/GenBank/DDBJ databases">
        <title>Diversity of trophic interactions inside an arsenic-rich microbial ecosystem.</title>
        <authorList>
            <person name="Bertin P.N."/>
            <person name="Heinrich-Salmeron A."/>
            <person name="Pelletier E."/>
            <person name="Goulhen-Chollet F."/>
            <person name="Arsene-Ploetze F."/>
            <person name="Gallien S."/>
            <person name="Calteau A."/>
            <person name="Vallenet D."/>
            <person name="Casiot C."/>
            <person name="Chane-Woon-Ming B."/>
            <person name="Giloteaux L."/>
            <person name="Barakat M."/>
            <person name="Bonnefoy V."/>
            <person name="Bruneel O."/>
            <person name="Chandler M."/>
            <person name="Cleiss J."/>
            <person name="Duran R."/>
            <person name="Elbaz-Poulichet F."/>
            <person name="Fonknechten N."/>
            <person name="Lauga B."/>
            <person name="Mornico D."/>
            <person name="Ortet P."/>
            <person name="Schaeffer C."/>
            <person name="Siguier P."/>
            <person name="Alexander Thil Smith A."/>
            <person name="Van Dorsselaer A."/>
            <person name="Weissenbach J."/>
            <person name="Medigue C."/>
            <person name="Le Paslier D."/>
        </authorList>
    </citation>
    <scope>NUCLEOTIDE SEQUENCE</scope>
</reference>
<proteinExistence type="predicted"/>
<protein>
    <submittedName>
        <fullName evidence="1">Uncharacterized protein</fullName>
    </submittedName>
</protein>
<name>E6PZX3_9ZZZZ</name>
<accession>E6PZX3</accession>